<protein>
    <submittedName>
        <fullName evidence="1">Uncharacterized protein</fullName>
    </submittedName>
</protein>
<proteinExistence type="predicted"/>
<reference evidence="1 2" key="1">
    <citation type="submission" date="2024-04" db="EMBL/GenBank/DDBJ databases">
        <title>Phyllosticta paracitricarpa is synonymous to the EU quarantine fungus P. citricarpa based on phylogenomic analyses.</title>
        <authorList>
            <consortium name="Lawrence Berkeley National Laboratory"/>
            <person name="Van ingen-buijs V.A."/>
            <person name="Van westerhoven A.C."/>
            <person name="Haridas S."/>
            <person name="Skiadas P."/>
            <person name="Martin F."/>
            <person name="Groenewald J.Z."/>
            <person name="Crous P.W."/>
            <person name="Seidl M.F."/>
        </authorList>
    </citation>
    <scope>NUCLEOTIDE SEQUENCE [LARGE SCALE GENOMIC DNA]</scope>
    <source>
        <strain evidence="1 2">CPC 17464</strain>
    </source>
</reference>
<dbReference type="Proteomes" id="UP001360953">
    <property type="component" value="Unassembled WGS sequence"/>
</dbReference>
<dbReference type="GeneID" id="92026945"/>
<name>A0ABR1L6Y3_9PEZI</name>
<organism evidence="1 2">
    <name type="scientific">Phyllosticta citribraziliensis</name>
    <dbReference type="NCBI Taxonomy" id="989973"/>
    <lineage>
        <taxon>Eukaryota</taxon>
        <taxon>Fungi</taxon>
        <taxon>Dikarya</taxon>
        <taxon>Ascomycota</taxon>
        <taxon>Pezizomycotina</taxon>
        <taxon>Dothideomycetes</taxon>
        <taxon>Dothideomycetes incertae sedis</taxon>
        <taxon>Botryosphaeriales</taxon>
        <taxon>Phyllostictaceae</taxon>
        <taxon>Phyllosticta</taxon>
    </lineage>
</organism>
<gene>
    <name evidence="1" type="ORF">J3D65DRAFT_144795</name>
</gene>
<sequence>MKILRKKTRRPYSKCDGKLGSCCSKIARSMYVLRPASCRALAASKLAVFQRTTPSCALSLYPSSILHSYPASQPRYLLLGPPNPLAAGKWRCLFSGRIHQLPTLCISCTTHSSVYPFDLVQQAPPIHLICLYQSARSRNGITGLLPVLILGARKVSGRGGLTTSNYAISFK</sequence>
<keyword evidence="2" id="KW-1185">Reference proteome</keyword>
<dbReference type="RefSeq" id="XP_066651071.1">
    <property type="nucleotide sequence ID" value="XM_066794039.1"/>
</dbReference>
<evidence type="ECO:0000313" key="2">
    <source>
        <dbReference type="Proteomes" id="UP001360953"/>
    </source>
</evidence>
<evidence type="ECO:0000313" key="1">
    <source>
        <dbReference type="EMBL" id="KAK7530998.1"/>
    </source>
</evidence>
<accession>A0ABR1L6Y3</accession>
<dbReference type="EMBL" id="JBBPEH010000013">
    <property type="protein sequence ID" value="KAK7530998.1"/>
    <property type="molecule type" value="Genomic_DNA"/>
</dbReference>
<comment type="caution">
    <text evidence="1">The sequence shown here is derived from an EMBL/GenBank/DDBJ whole genome shotgun (WGS) entry which is preliminary data.</text>
</comment>